<evidence type="ECO:0000256" key="1">
    <source>
        <dbReference type="SAM" id="Coils"/>
    </source>
</evidence>
<proteinExistence type="predicted"/>
<dbReference type="Proteomes" id="UP000298030">
    <property type="component" value="Unassembled WGS sequence"/>
</dbReference>
<accession>A0A4Y7T6T0</accession>
<organism evidence="2 3">
    <name type="scientific">Coprinellus micaceus</name>
    <name type="common">Glistening ink-cap mushroom</name>
    <name type="synonym">Coprinus micaceus</name>
    <dbReference type="NCBI Taxonomy" id="71717"/>
    <lineage>
        <taxon>Eukaryota</taxon>
        <taxon>Fungi</taxon>
        <taxon>Dikarya</taxon>
        <taxon>Basidiomycota</taxon>
        <taxon>Agaricomycotina</taxon>
        <taxon>Agaricomycetes</taxon>
        <taxon>Agaricomycetidae</taxon>
        <taxon>Agaricales</taxon>
        <taxon>Agaricineae</taxon>
        <taxon>Psathyrellaceae</taxon>
        <taxon>Coprinellus</taxon>
    </lineage>
</organism>
<evidence type="ECO:0000313" key="3">
    <source>
        <dbReference type="Proteomes" id="UP000298030"/>
    </source>
</evidence>
<name>A0A4Y7T6T0_COPMI</name>
<feature type="coiled-coil region" evidence="1">
    <location>
        <begin position="94"/>
        <end position="121"/>
    </location>
</feature>
<dbReference type="STRING" id="71717.A0A4Y7T6T0"/>
<dbReference type="AlphaFoldDB" id="A0A4Y7T6T0"/>
<evidence type="ECO:0008006" key="4">
    <source>
        <dbReference type="Google" id="ProtNLM"/>
    </source>
</evidence>
<gene>
    <name evidence="2" type="ORF">FA13DRAFT_1792770</name>
</gene>
<protein>
    <recommendedName>
        <fullName evidence="4">F-box domain-containing protein</fullName>
    </recommendedName>
</protein>
<evidence type="ECO:0000313" key="2">
    <source>
        <dbReference type="EMBL" id="TEB29835.1"/>
    </source>
</evidence>
<sequence length="427" mass="47649">MLVPTLYGMRFTTEAVHDNSSHIVSCSSNRNTVQHLVTAFAEGDPLSASLYPLIQDVNRGGTPSKLAQLSKVAQHYRDHASSLKREDAQLQEDIMEMMVRLAQVRADIVEAENRLDLACNSMSPIRLLPSELLEVIFLDVVGGIDREEWAPAKSSPQTAISHVCGGWRRISLQLPHLWNRFLFDIGIPLHNSRHPRQNLLYLEQWVERSNPLPFSICLRTNTHFPHPSDGPYYDTILQSIADSASSRIELLRVHSDNPILLESTAWSRFVPAKCLELVGTRNIAGRITLPCHSFNQLPSLTSVHYDVSPASPFLFPVSFSSLTEIEVGESNEGVDAYALRYLLRCCPKLKRGRFFMATSGGRGGFILNGFVSANAVRDVNPNDSYSLEQLECLALNGHSLLTPNRASRIANSEVAEPRAPVERNDRE</sequence>
<keyword evidence="3" id="KW-1185">Reference proteome</keyword>
<dbReference type="OrthoDB" id="2869865at2759"/>
<dbReference type="EMBL" id="QPFP01000025">
    <property type="protein sequence ID" value="TEB29835.1"/>
    <property type="molecule type" value="Genomic_DNA"/>
</dbReference>
<reference evidence="2 3" key="1">
    <citation type="journal article" date="2019" name="Nat. Ecol. Evol.">
        <title>Megaphylogeny resolves global patterns of mushroom evolution.</title>
        <authorList>
            <person name="Varga T."/>
            <person name="Krizsan K."/>
            <person name="Foldi C."/>
            <person name="Dima B."/>
            <person name="Sanchez-Garcia M."/>
            <person name="Sanchez-Ramirez S."/>
            <person name="Szollosi G.J."/>
            <person name="Szarkandi J.G."/>
            <person name="Papp V."/>
            <person name="Albert L."/>
            <person name="Andreopoulos W."/>
            <person name="Angelini C."/>
            <person name="Antonin V."/>
            <person name="Barry K.W."/>
            <person name="Bougher N.L."/>
            <person name="Buchanan P."/>
            <person name="Buyck B."/>
            <person name="Bense V."/>
            <person name="Catcheside P."/>
            <person name="Chovatia M."/>
            <person name="Cooper J."/>
            <person name="Damon W."/>
            <person name="Desjardin D."/>
            <person name="Finy P."/>
            <person name="Geml J."/>
            <person name="Haridas S."/>
            <person name="Hughes K."/>
            <person name="Justo A."/>
            <person name="Karasinski D."/>
            <person name="Kautmanova I."/>
            <person name="Kiss B."/>
            <person name="Kocsube S."/>
            <person name="Kotiranta H."/>
            <person name="LaButti K.M."/>
            <person name="Lechner B.E."/>
            <person name="Liimatainen K."/>
            <person name="Lipzen A."/>
            <person name="Lukacs Z."/>
            <person name="Mihaltcheva S."/>
            <person name="Morgado L.N."/>
            <person name="Niskanen T."/>
            <person name="Noordeloos M.E."/>
            <person name="Ohm R.A."/>
            <person name="Ortiz-Santana B."/>
            <person name="Ovrebo C."/>
            <person name="Racz N."/>
            <person name="Riley R."/>
            <person name="Savchenko A."/>
            <person name="Shiryaev A."/>
            <person name="Soop K."/>
            <person name="Spirin V."/>
            <person name="Szebenyi C."/>
            <person name="Tomsovsky M."/>
            <person name="Tulloss R.E."/>
            <person name="Uehling J."/>
            <person name="Grigoriev I.V."/>
            <person name="Vagvolgyi C."/>
            <person name="Papp T."/>
            <person name="Martin F.M."/>
            <person name="Miettinen O."/>
            <person name="Hibbett D.S."/>
            <person name="Nagy L.G."/>
        </authorList>
    </citation>
    <scope>NUCLEOTIDE SEQUENCE [LARGE SCALE GENOMIC DNA]</scope>
    <source>
        <strain evidence="2 3">FP101781</strain>
    </source>
</reference>
<comment type="caution">
    <text evidence="2">The sequence shown here is derived from an EMBL/GenBank/DDBJ whole genome shotgun (WGS) entry which is preliminary data.</text>
</comment>
<keyword evidence="1" id="KW-0175">Coiled coil</keyword>